<dbReference type="EMBL" id="BAFO02000034">
    <property type="protein sequence ID" value="GAD87465.1"/>
    <property type="molecule type" value="Genomic_DNA"/>
</dbReference>
<feature type="region of interest" description="Disordered" evidence="1">
    <location>
        <begin position="239"/>
        <end position="268"/>
    </location>
</feature>
<sequence>MFGSDPYAVRRVRERASKLNTMAGGKGGKPSKEAKAAAKAARKQASRERRQQLWQAFNMQRKEDKALLPLMIGALVGTTVVFFLVGLIFDLQWFLLPLGLLLGVLFAFIIFGRRVQKNVYRKAEGQAGAAAWVLENLQGKWRVANGVAATTQLDAVHRVIGLPGVIFVAEGSPQRVKSLVAQEKKRTARLIGDTPIYEVIVGNDEGQTPLKDLQKFLTKLPRNIDVKRIDQIEGRLSALSSRSGPAMPKGPMPPGAKMKGMQRAIRRR</sequence>
<proteinExistence type="predicted"/>
<gene>
    <name evidence="3" type="ORF">NCAST_34_05950</name>
</gene>
<evidence type="ECO:0008006" key="5">
    <source>
        <dbReference type="Google" id="ProtNLM"/>
    </source>
</evidence>
<dbReference type="AlphaFoldDB" id="U5EJL0"/>
<dbReference type="Pfam" id="PF13829">
    <property type="entry name" value="DUF4191"/>
    <property type="match status" value="1"/>
</dbReference>
<organism evidence="3 4">
    <name type="scientific">Nocardia asteroides NBRC 15531</name>
    <dbReference type="NCBI Taxonomy" id="1110697"/>
    <lineage>
        <taxon>Bacteria</taxon>
        <taxon>Bacillati</taxon>
        <taxon>Actinomycetota</taxon>
        <taxon>Actinomycetes</taxon>
        <taxon>Mycobacteriales</taxon>
        <taxon>Nocardiaceae</taxon>
        <taxon>Nocardia</taxon>
    </lineage>
</organism>
<feature type="transmembrane region" description="Helical" evidence="2">
    <location>
        <begin position="67"/>
        <end position="88"/>
    </location>
</feature>
<dbReference type="Proteomes" id="UP000017048">
    <property type="component" value="Unassembled WGS sequence"/>
</dbReference>
<feature type="transmembrane region" description="Helical" evidence="2">
    <location>
        <begin position="94"/>
        <end position="112"/>
    </location>
</feature>
<keyword evidence="4" id="KW-1185">Reference proteome</keyword>
<keyword evidence="2" id="KW-0472">Membrane</keyword>
<dbReference type="eggNOG" id="ENOG502ZBYU">
    <property type="taxonomic scope" value="Bacteria"/>
</dbReference>
<evidence type="ECO:0000313" key="4">
    <source>
        <dbReference type="Proteomes" id="UP000017048"/>
    </source>
</evidence>
<evidence type="ECO:0000313" key="3">
    <source>
        <dbReference type="EMBL" id="GAD87465.1"/>
    </source>
</evidence>
<dbReference type="STRING" id="1824.SAMN05444423_104544"/>
<dbReference type="InterPro" id="IPR025445">
    <property type="entry name" value="DUF4191"/>
</dbReference>
<evidence type="ECO:0000256" key="2">
    <source>
        <dbReference type="SAM" id="Phobius"/>
    </source>
</evidence>
<comment type="caution">
    <text evidence="3">The sequence shown here is derived from an EMBL/GenBank/DDBJ whole genome shotgun (WGS) entry which is preliminary data.</text>
</comment>
<keyword evidence="2" id="KW-1133">Transmembrane helix</keyword>
<protein>
    <recommendedName>
        <fullName evidence="5">DUF4191 domain-containing protein</fullName>
    </recommendedName>
</protein>
<name>U5EJL0_NOCAS</name>
<evidence type="ECO:0000256" key="1">
    <source>
        <dbReference type="SAM" id="MobiDB-lite"/>
    </source>
</evidence>
<accession>U5EJL0</accession>
<keyword evidence="2" id="KW-0812">Transmembrane</keyword>
<reference evidence="3 4" key="1">
    <citation type="journal article" date="2014" name="BMC Genomics">
        <title>Genome based analysis of type-I polyketide synthase and nonribosomal peptide synthetase gene clusters in seven strains of five representative Nocardia species.</title>
        <authorList>
            <person name="Komaki H."/>
            <person name="Ichikawa N."/>
            <person name="Hosoyama A."/>
            <person name="Takahashi-Nakaguchi A."/>
            <person name="Matsuzawa T."/>
            <person name="Suzuki K."/>
            <person name="Fujita N."/>
            <person name="Gonoi T."/>
        </authorList>
    </citation>
    <scope>NUCLEOTIDE SEQUENCE [LARGE SCALE GENOMIC DNA]</scope>
    <source>
        <strain evidence="3 4">NBRC 15531</strain>
    </source>
</reference>